<evidence type="ECO:0000256" key="9">
    <source>
        <dbReference type="RuleBase" id="RU364142"/>
    </source>
</evidence>
<sequence length="1039" mass="114805">MENTATAGDAMRAAVDYWCQFVARCVSERLETDKFEAYVKIVHEQHPLPPILVADFFLRPQPSDDSSLDPRIPPYLQVLTKLGYVDTPSILMALYKYSSSHAHAQAQKQRLQPSTEEGKAKENQDGDGKEKAEEKENAQPENKIVRWKSSYWAEEVLFYRLTKSVVEGRAIQDSKTALEVAMIISKFIELFTTALPATAFAADMLEQQFPSGQLRDDMESSRAALVALLLRLCENSIIVSAISKPSAKNVRKALSTSLASFLPALQLVPEIADKLELFRTEILSSPDPADKKKQVTNAAMDELLDSAVGLENFVVAPISVSNTRAGLYIYLNAALIGRPILDDHALFSYMSNKYGADIQSSAIDLILASFDILANAVFRNEGQKDAHLLRSFLINKLPLLLYQLLPPGLGTSAEFCITEALTHVDTSLFPTASLMFDESRNNNPYTESIREEFCAACVLHGLVQREHVERILGEISLSYEPSLQKYSKDKLVQDCLSDTEKIQGLVRELDKMDGNVGAICQALVELAAKPQSLDVILLFEKLPNILEPLCQLLDNWRYEEDQGEYQPVYEEFGAILLLVFAFTYRYNLNAVDIGIATPDSWVAKIIGRGHVGRQGDELTQRENEHINGWVHGLFDTEAGGLGDELMSSCPPQEFYLIVAPLFQSIVVAYTYGYLNDESLKGGIEYLVDTFLLPSLVPAIRFLADYLWIDQKEQKSIIKILQLILLPSSISGEASTMLSSVKNLIAKPLEHALRTYQRRDPKNQDIEPLLRILKESIPLSRRTGGTDLNELESWTATPPSGLSSAVKLTIQGLVHWSIHPAMNSMPTSYTHRQILAGLKILGPKRLLHVILEEVRQYTEAGSANIVYDVAASLICAPDVVKDASATGMLDANGNILPPVQRQRTLRDILKVEVEGCRKLQKEDPVLAEHVVRLYRRVEAQMIIPQPQGMLQPADMSLNLADDTTALGDAMAAAASGAQGDNMSVDNLALDVNMGGVSSDMGLGSATDGGNLDPSGDAMFEGFDTQDMGNFEWDVDLGNSF</sequence>
<dbReference type="PANTHER" id="PTHR35784:SF1">
    <property type="entry name" value="MEDIATOR OF RNA POLYMERASE II TRANSCRIPTION SUBUNIT 5"/>
    <property type="match status" value="1"/>
</dbReference>
<keyword evidence="12" id="KW-1185">Reference proteome</keyword>
<evidence type="ECO:0000256" key="3">
    <source>
        <dbReference type="ARBA" id="ARBA00020628"/>
    </source>
</evidence>
<dbReference type="OrthoDB" id="5322661at2759"/>
<keyword evidence="7 9" id="KW-0539">Nucleus</keyword>
<dbReference type="GO" id="GO:0006357">
    <property type="term" value="P:regulation of transcription by RNA polymerase II"/>
    <property type="evidence" value="ECO:0007669"/>
    <property type="project" value="InterPro"/>
</dbReference>
<comment type="subunit">
    <text evidence="9">Component of the Mediator complex.</text>
</comment>
<dbReference type="GO" id="GO:0016592">
    <property type="term" value="C:mediator complex"/>
    <property type="evidence" value="ECO:0007669"/>
    <property type="project" value="InterPro"/>
</dbReference>
<evidence type="ECO:0000256" key="4">
    <source>
        <dbReference type="ARBA" id="ARBA00023015"/>
    </source>
</evidence>
<comment type="similarity">
    <text evidence="2 9">Belongs to the Mediator complex subunit 5 family.</text>
</comment>
<keyword evidence="4 9" id="KW-0805">Transcription regulation</keyword>
<name>A0A395T478_9HYPO</name>
<evidence type="ECO:0000256" key="2">
    <source>
        <dbReference type="ARBA" id="ARBA00008782"/>
    </source>
</evidence>
<evidence type="ECO:0000256" key="7">
    <source>
        <dbReference type="ARBA" id="ARBA00023242"/>
    </source>
</evidence>
<keyword evidence="5 9" id="KW-0010">Activator</keyword>
<evidence type="ECO:0000256" key="6">
    <source>
        <dbReference type="ARBA" id="ARBA00023163"/>
    </source>
</evidence>
<evidence type="ECO:0000256" key="8">
    <source>
        <dbReference type="ARBA" id="ARBA00031256"/>
    </source>
</evidence>
<proteinExistence type="inferred from homology"/>
<dbReference type="Proteomes" id="UP000266234">
    <property type="component" value="Unassembled WGS sequence"/>
</dbReference>
<protein>
    <recommendedName>
        <fullName evidence="3 9">Mediator of RNA polymerase II transcription subunit 5</fullName>
    </recommendedName>
    <alternativeName>
        <fullName evidence="8 9">Mediator complex subunit 5</fullName>
    </alternativeName>
</protein>
<dbReference type="Pfam" id="PF08689">
    <property type="entry name" value="Med5"/>
    <property type="match status" value="2"/>
</dbReference>
<dbReference type="InterPro" id="IPR014801">
    <property type="entry name" value="Mediator_Med5_fun"/>
</dbReference>
<keyword evidence="6 9" id="KW-0804">Transcription</keyword>
<comment type="function">
    <text evidence="9">Component of the Mediator complex, a coactivator involved in the regulated transcription of nearly all RNA polymerase II-dependent genes. Mediator functions as a bridge to convey information from gene-specific regulatory proteins to the basal RNA polymerase II transcription machinery. Mediator is recruited to promoters by direct interactions with regulatory proteins and serves as a scaffold for the assembly of a functional preinitiation complex with RNA polymerase II and the general transcription factors.</text>
</comment>
<reference evidence="11 12" key="1">
    <citation type="journal article" date="2018" name="PLoS Pathog.">
        <title>Evolution of structural diversity of trichothecenes, a family of toxins produced by plant pathogenic and entomopathogenic fungi.</title>
        <authorList>
            <person name="Proctor R.H."/>
            <person name="McCormick S.P."/>
            <person name="Kim H.S."/>
            <person name="Cardoza R.E."/>
            <person name="Stanley A.M."/>
            <person name="Lindo L."/>
            <person name="Kelly A."/>
            <person name="Brown D.W."/>
            <person name="Lee T."/>
            <person name="Vaughan M.M."/>
            <person name="Alexander N.J."/>
            <person name="Busman M."/>
            <person name="Gutierrez S."/>
        </authorList>
    </citation>
    <scope>NUCLEOTIDE SEQUENCE [LARGE SCALE GENOMIC DNA]</scope>
    <source>
        <strain evidence="11 12">NRRL 20695</strain>
    </source>
</reference>
<evidence type="ECO:0000313" key="11">
    <source>
        <dbReference type="EMBL" id="RGP79498.1"/>
    </source>
</evidence>
<dbReference type="STRING" id="694270.A0A395T478"/>
<feature type="compositionally biased region" description="Polar residues" evidence="10">
    <location>
        <begin position="105"/>
        <end position="115"/>
    </location>
</feature>
<accession>A0A395T478</accession>
<feature type="compositionally biased region" description="Basic and acidic residues" evidence="10">
    <location>
        <begin position="116"/>
        <end position="138"/>
    </location>
</feature>
<gene>
    <name evidence="9" type="primary">MED5</name>
    <name evidence="11" type="ORF">FLONG3_2246</name>
</gene>
<evidence type="ECO:0000256" key="5">
    <source>
        <dbReference type="ARBA" id="ARBA00023159"/>
    </source>
</evidence>
<dbReference type="AlphaFoldDB" id="A0A395T478"/>
<dbReference type="PANTHER" id="PTHR35784">
    <property type="entry name" value="MEDIATOR OF RNA POLYMERASE II TRANSCRIPTION SUBUNIT 5"/>
    <property type="match status" value="1"/>
</dbReference>
<evidence type="ECO:0000256" key="1">
    <source>
        <dbReference type="ARBA" id="ARBA00004123"/>
    </source>
</evidence>
<comment type="subcellular location">
    <subcellularLocation>
        <location evidence="1 9">Nucleus</location>
    </subcellularLocation>
</comment>
<evidence type="ECO:0000313" key="12">
    <source>
        <dbReference type="Proteomes" id="UP000266234"/>
    </source>
</evidence>
<dbReference type="EMBL" id="PXOG01000044">
    <property type="protein sequence ID" value="RGP79498.1"/>
    <property type="molecule type" value="Genomic_DNA"/>
</dbReference>
<evidence type="ECO:0000256" key="10">
    <source>
        <dbReference type="SAM" id="MobiDB-lite"/>
    </source>
</evidence>
<comment type="caution">
    <text evidence="11">The sequence shown here is derived from an EMBL/GenBank/DDBJ whole genome shotgun (WGS) entry which is preliminary data.</text>
</comment>
<feature type="region of interest" description="Disordered" evidence="10">
    <location>
        <begin position="105"/>
        <end position="141"/>
    </location>
</feature>
<dbReference type="GO" id="GO:0003712">
    <property type="term" value="F:transcription coregulator activity"/>
    <property type="evidence" value="ECO:0007669"/>
    <property type="project" value="InterPro"/>
</dbReference>
<organism evidence="11 12">
    <name type="scientific">Fusarium longipes</name>
    <dbReference type="NCBI Taxonomy" id="694270"/>
    <lineage>
        <taxon>Eukaryota</taxon>
        <taxon>Fungi</taxon>
        <taxon>Dikarya</taxon>
        <taxon>Ascomycota</taxon>
        <taxon>Pezizomycotina</taxon>
        <taxon>Sordariomycetes</taxon>
        <taxon>Hypocreomycetidae</taxon>
        <taxon>Hypocreales</taxon>
        <taxon>Nectriaceae</taxon>
        <taxon>Fusarium</taxon>
    </lineage>
</organism>